<evidence type="ECO:0000256" key="1">
    <source>
        <dbReference type="SAM" id="Phobius"/>
    </source>
</evidence>
<keyword evidence="1" id="KW-0812">Transmembrane</keyword>
<proteinExistence type="predicted"/>
<reference evidence="2 3" key="1">
    <citation type="journal article" date="2016" name="Int. J. Mol. Sci.">
        <title>Comparative genomics of the extreme acidophile Acidithiobacillus thiooxidans reveals intraspecific divergence and niche adaptation.</title>
        <authorList>
            <person name="Zhang X."/>
            <person name="Feng X."/>
            <person name="Tao J."/>
            <person name="Ma L."/>
            <person name="Xiao Y."/>
            <person name="Liang Y."/>
            <person name="Liu X."/>
            <person name="Yin H."/>
        </authorList>
    </citation>
    <scope>NUCLEOTIDE SEQUENCE [LARGE SCALE GENOMIC DNA]</scope>
    <source>
        <strain evidence="2 3">A02</strain>
    </source>
</reference>
<dbReference type="EMBL" id="LWSA01000028">
    <property type="protein sequence ID" value="OCX76247.1"/>
    <property type="molecule type" value="Genomic_DNA"/>
</dbReference>
<evidence type="ECO:0000313" key="2">
    <source>
        <dbReference type="EMBL" id="OCX76247.1"/>
    </source>
</evidence>
<comment type="caution">
    <text evidence="2">The sequence shown here is derived from an EMBL/GenBank/DDBJ whole genome shotgun (WGS) entry which is preliminary data.</text>
</comment>
<accession>A0A1C2IJQ2</accession>
<dbReference type="Proteomes" id="UP000094893">
    <property type="component" value="Unassembled WGS sequence"/>
</dbReference>
<keyword evidence="1" id="KW-1133">Transmembrane helix</keyword>
<organism evidence="2 3">
    <name type="scientific">Acidithiobacillus thiooxidans</name>
    <name type="common">Thiobacillus thiooxidans</name>
    <dbReference type="NCBI Taxonomy" id="930"/>
    <lineage>
        <taxon>Bacteria</taxon>
        <taxon>Pseudomonadati</taxon>
        <taxon>Pseudomonadota</taxon>
        <taxon>Acidithiobacillia</taxon>
        <taxon>Acidithiobacillales</taxon>
        <taxon>Acidithiobacillaceae</taxon>
        <taxon>Acidithiobacillus</taxon>
    </lineage>
</organism>
<dbReference type="AlphaFoldDB" id="A0A1C2IJQ2"/>
<protein>
    <submittedName>
        <fullName evidence="2">Uncharacterized protein</fullName>
    </submittedName>
</protein>
<sequence>MEKLDTPILDAPENLLPFTKDQAEALEANGQLGNDLTHKHPCVSQMYLKTMIPRCLLPALARLDFLGLEDADIRIVADWMPEDAYADRPGMPIGMHEYTIDVSIASFFVLFYLLCVTFESSTTAHRRFKRDFTGQRFYILFDADGNQAHLYMTPALADALNVGFSCWAQAR</sequence>
<dbReference type="RefSeq" id="WP_024893269.1">
    <property type="nucleotide sequence ID" value="NZ_LWRZ01000239.1"/>
</dbReference>
<evidence type="ECO:0000313" key="3">
    <source>
        <dbReference type="Proteomes" id="UP000094893"/>
    </source>
</evidence>
<gene>
    <name evidence="2" type="ORF">A6P07_02830</name>
</gene>
<name>A0A1C2IJQ2_ACITH</name>
<keyword evidence="1" id="KW-0472">Membrane</keyword>
<feature type="transmembrane region" description="Helical" evidence="1">
    <location>
        <begin position="98"/>
        <end position="118"/>
    </location>
</feature>